<dbReference type="InterPro" id="IPR018078">
    <property type="entry name" value="DNA-binding_RecF_CS"/>
</dbReference>
<evidence type="ECO:0000256" key="9">
    <source>
        <dbReference type="HAMAP-Rule" id="MF_00365"/>
    </source>
</evidence>
<dbReference type="EMBL" id="LANU01000002">
    <property type="protein sequence ID" value="KJV65743.1"/>
    <property type="molecule type" value="Genomic_DNA"/>
</dbReference>
<dbReference type="Gene3D" id="1.20.1050.90">
    <property type="entry name" value="RecF/RecN/SMC, N-terminal domain"/>
    <property type="match status" value="1"/>
</dbReference>
<keyword evidence="9 10" id="KW-0742">SOS response</keyword>
<dbReference type="HAMAP" id="MF_00365">
    <property type="entry name" value="RecF"/>
    <property type="match status" value="1"/>
</dbReference>
<evidence type="ECO:0000256" key="3">
    <source>
        <dbReference type="ARBA" id="ARBA00020170"/>
    </source>
</evidence>
<dbReference type="GO" id="GO:0005737">
    <property type="term" value="C:cytoplasm"/>
    <property type="evidence" value="ECO:0007669"/>
    <property type="project" value="UniProtKB-SubCell"/>
</dbReference>
<comment type="similarity">
    <text evidence="2 9 10">Belongs to the RecF family.</text>
</comment>
<dbReference type="InterPro" id="IPR042174">
    <property type="entry name" value="RecF_2"/>
</dbReference>
<evidence type="ECO:0000256" key="10">
    <source>
        <dbReference type="RuleBase" id="RU000578"/>
    </source>
</evidence>
<comment type="function">
    <text evidence="9 10">The RecF protein is involved in DNA metabolism; it is required for DNA replication and normal SOS inducibility. RecF binds preferentially to single-stranded, linear DNA. It also seems to bind ATP.</text>
</comment>
<evidence type="ECO:0000313" key="12">
    <source>
        <dbReference type="EMBL" id="KJV65743.1"/>
    </source>
</evidence>
<keyword evidence="8 9" id="KW-0238">DNA-binding</keyword>
<evidence type="ECO:0000256" key="7">
    <source>
        <dbReference type="ARBA" id="ARBA00022840"/>
    </source>
</evidence>
<dbReference type="Pfam" id="PF02463">
    <property type="entry name" value="SMC_N"/>
    <property type="match status" value="1"/>
</dbReference>
<dbReference type="RefSeq" id="WP_045804983.1">
    <property type="nucleotide sequence ID" value="NZ_LANU01000002.1"/>
</dbReference>
<keyword evidence="6 9" id="KW-0547">Nucleotide-binding</keyword>
<accession>A0A0F3NCE3</accession>
<evidence type="ECO:0000256" key="1">
    <source>
        <dbReference type="ARBA" id="ARBA00004496"/>
    </source>
</evidence>
<dbReference type="PATRIC" id="fig|1359167.3.peg.674"/>
<dbReference type="Gene3D" id="3.40.50.300">
    <property type="entry name" value="P-loop containing nucleotide triphosphate hydrolases"/>
    <property type="match status" value="1"/>
</dbReference>
<keyword evidence="4 9" id="KW-0963">Cytoplasm</keyword>
<dbReference type="PROSITE" id="PS00618">
    <property type="entry name" value="RECF_2"/>
    <property type="match status" value="1"/>
</dbReference>
<comment type="caution">
    <text evidence="12">The sequence shown here is derived from an EMBL/GenBank/DDBJ whole genome shotgun (WGS) entry which is preliminary data.</text>
</comment>
<dbReference type="NCBIfam" id="TIGR00611">
    <property type="entry name" value="recf"/>
    <property type="match status" value="1"/>
</dbReference>
<dbReference type="PANTHER" id="PTHR32182">
    <property type="entry name" value="DNA REPLICATION AND REPAIR PROTEIN RECF"/>
    <property type="match status" value="1"/>
</dbReference>
<keyword evidence="9 10" id="KW-0234">DNA repair</keyword>
<comment type="subcellular location">
    <subcellularLocation>
        <location evidence="1 9 10">Cytoplasm</location>
    </subcellularLocation>
</comment>
<evidence type="ECO:0000313" key="13">
    <source>
        <dbReference type="Proteomes" id="UP000033546"/>
    </source>
</evidence>
<evidence type="ECO:0000259" key="11">
    <source>
        <dbReference type="Pfam" id="PF02463"/>
    </source>
</evidence>
<evidence type="ECO:0000256" key="8">
    <source>
        <dbReference type="ARBA" id="ARBA00023125"/>
    </source>
</evidence>
<sequence>MSSVEKSYIHNLRLVNFRNYLNLELDTSSKSVVLLGKNGVGKTNILEAISLLSKGTGIRGVNTESMQNSASNSPWSISYQIHTQNGIYPIAISRDNNKRTILISNKNQSYITLHKITNVIWLIPQLDHIFLKSQSERLRFFDRIAHIFDTKYATYIIKYNKAKQERSKLLHNNSIDNFWLSSLESIIADNGMNIARIRFNVLQILQNILSQNSRSHAFFKAIIKIQSQVSDLLNQENSVELYKEHLKNNRTKDSLSNLVNFGVHNDNFQIFHLEKNLIANHCSTGEQKILLLSLILSSVLAKQNIEEYPILLLDDVMSHLDAHHQEKLLETIRNIKCQVWLTDIDLTQQNFTKHREHFKFFHVANNTITHNNI</sequence>
<dbReference type="PANTHER" id="PTHR32182:SF0">
    <property type="entry name" value="DNA REPLICATION AND REPAIR PROTEIN RECF"/>
    <property type="match status" value="1"/>
</dbReference>
<dbReference type="GO" id="GO:0009432">
    <property type="term" value="P:SOS response"/>
    <property type="evidence" value="ECO:0007669"/>
    <property type="project" value="UniProtKB-UniRule"/>
</dbReference>
<dbReference type="AlphaFoldDB" id="A0A0F3NCE3"/>
<evidence type="ECO:0000256" key="6">
    <source>
        <dbReference type="ARBA" id="ARBA00022741"/>
    </source>
</evidence>
<dbReference type="GO" id="GO:0006302">
    <property type="term" value="P:double-strand break repair"/>
    <property type="evidence" value="ECO:0007669"/>
    <property type="project" value="TreeGrafter"/>
</dbReference>
<name>A0A0F3NCE3_9RICK</name>
<evidence type="ECO:0000256" key="5">
    <source>
        <dbReference type="ARBA" id="ARBA00022705"/>
    </source>
</evidence>
<dbReference type="SUPFAM" id="SSF52540">
    <property type="entry name" value="P-loop containing nucleoside triphosphate hydrolases"/>
    <property type="match status" value="1"/>
</dbReference>
<evidence type="ECO:0000256" key="2">
    <source>
        <dbReference type="ARBA" id="ARBA00008016"/>
    </source>
</evidence>
<organism evidence="12 13">
    <name type="scientific">Ehrlichia cf. muris str. EmCRT</name>
    <dbReference type="NCBI Taxonomy" id="1359167"/>
    <lineage>
        <taxon>Bacteria</taxon>
        <taxon>Pseudomonadati</taxon>
        <taxon>Pseudomonadota</taxon>
        <taxon>Alphaproteobacteria</taxon>
        <taxon>Rickettsiales</taxon>
        <taxon>Anaplasmataceae</taxon>
        <taxon>Ehrlichia</taxon>
    </lineage>
</organism>
<feature type="domain" description="RecF/RecN/SMC N-terminal" evidence="11">
    <location>
        <begin position="8"/>
        <end position="367"/>
    </location>
</feature>
<evidence type="ECO:0000256" key="4">
    <source>
        <dbReference type="ARBA" id="ARBA00022490"/>
    </source>
</evidence>
<keyword evidence="5 9" id="KW-0235">DNA replication</keyword>
<keyword evidence="7 9" id="KW-0067">ATP-binding</keyword>
<protein>
    <recommendedName>
        <fullName evidence="3 9">DNA replication and repair protein RecF</fullName>
    </recommendedName>
</protein>
<dbReference type="InterPro" id="IPR003395">
    <property type="entry name" value="RecF/RecN/SMC_N"/>
</dbReference>
<dbReference type="GO" id="GO:0003697">
    <property type="term" value="F:single-stranded DNA binding"/>
    <property type="evidence" value="ECO:0007669"/>
    <property type="project" value="UniProtKB-UniRule"/>
</dbReference>
<proteinExistence type="inferred from homology"/>
<feature type="binding site" evidence="9">
    <location>
        <begin position="36"/>
        <end position="43"/>
    </location>
    <ligand>
        <name>ATP</name>
        <dbReference type="ChEBI" id="CHEBI:30616"/>
    </ligand>
</feature>
<keyword evidence="9 10" id="KW-0227">DNA damage</keyword>
<reference evidence="12 13" key="1">
    <citation type="submission" date="2015-02" db="EMBL/GenBank/DDBJ databases">
        <title>Genome Sequencing of Rickettsiales.</title>
        <authorList>
            <person name="Daugherty S.C."/>
            <person name="Su Q."/>
            <person name="Abolude K."/>
            <person name="Beier-Sexton M."/>
            <person name="Carlyon J.A."/>
            <person name="Carter R."/>
            <person name="Day N.P."/>
            <person name="Dumler S.J."/>
            <person name="Dyachenko V."/>
            <person name="Godinez A."/>
            <person name="Kurtti T.J."/>
            <person name="Lichay M."/>
            <person name="Mullins K.E."/>
            <person name="Ott S."/>
            <person name="Pappas-Brown V."/>
            <person name="Paris D.H."/>
            <person name="Patel P."/>
            <person name="Richards A.L."/>
            <person name="Sadzewicz L."/>
            <person name="Sears K."/>
            <person name="Seidman D."/>
            <person name="Sengamalay N."/>
            <person name="Stenos J."/>
            <person name="Tallon L.J."/>
            <person name="Vincent G."/>
            <person name="Fraser C.M."/>
            <person name="Munderloh U."/>
            <person name="Dunning-Hotopp J.C."/>
        </authorList>
    </citation>
    <scope>NUCLEOTIDE SEQUENCE [LARGE SCALE GENOMIC DNA]</scope>
    <source>
        <strain evidence="12 13">EmCRT</strain>
    </source>
</reference>
<dbReference type="GO" id="GO:0005524">
    <property type="term" value="F:ATP binding"/>
    <property type="evidence" value="ECO:0007669"/>
    <property type="project" value="UniProtKB-UniRule"/>
</dbReference>
<dbReference type="GO" id="GO:0006260">
    <property type="term" value="P:DNA replication"/>
    <property type="evidence" value="ECO:0007669"/>
    <property type="project" value="UniProtKB-UniRule"/>
</dbReference>
<dbReference type="InterPro" id="IPR027417">
    <property type="entry name" value="P-loop_NTPase"/>
</dbReference>
<dbReference type="Proteomes" id="UP000033546">
    <property type="component" value="Unassembled WGS sequence"/>
</dbReference>
<gene>
    <name evidence="9" type="primary">recF</name>
    <name evidence="12" type="ORF">EMUCRT_0699</name>
</gene>
<dbReference type="InterPro" id="IPR001238">
    <property type="entry name" value="DNA-binding_RecF"/>
</dbReference>
<dbReference type="GO" id="GO:0000731">
    <property type="term" value="P:DNA synthesis involved in DNA repair"/>
    <property type="evidence" value="ECO:0007669"/>
    <property type="project" value="TreeGrafter"/>
</dbReference>